<dbReference type="CDD" id="cd22966">
    <property type="entry name" value="DD_DYDC-like"/>
    <property type="match status" value="1"/>
</dbReference>
<dbReference type="AlphaFoldDB" id="A0ABD1ZV76"/>
<dbReference type="Gene3D" id="1.20.890.10">
    <property type="entry name" value="cAMP-dependent protein kinase regulatory subunit, dimerization-anchoring domain"/>
    <property type="match status" value="1"/>
</dbReference>
<dbReference type="InterPro" id="IPR007858">
    <property type="entry name" value="Dpy-30_motif"/>
</dbReference>
<evidence type="ECO:0000313" key="1">
    <source>
        <dbReference type="EMBL" id="KAL2712274.1"/>
    </source>
</evidence>
<gene>
    <name evidence="1" type="ORF">V1478_017797</name>
</gene>
<protein>
    <submittedName>
        <fullName evidence="1">Uncharacterized protein</fullName>
    </submittedName>
</protein>
<proteinExistence type="predicted"/>
<dbReference type="Pfam" id="PF05186">
    <property type="entry name" value="Dpy-30"/>
    <property type="match status" value="1"/>
</dbReference>
<dbReference type="Proteomes" id="UP001607302">
    <property type="component" value="Unassembled WGS sequence"/>
</dbReference>
<keyword evidence="2" id="KW-1185">Reference proteome</keyword>
<dbReference type="EMBL" id="JAUDFV010000166">
    <property type="protein sequence ID" value="KAL2712274.1"/>
    <property type="molecule type" value="Genomic_DNA"/>
</dbReference>
<evidence type="ECO:0000313" key="2">
    <source>
        <dbReference type="Proteomes" id="UP001607302"/>
    </source>
</evidence>
<organism evidence="1 2">
    <name type="scientific">Vespula squamosa</name>
    <name type="common">Southern yellow jacket</name>
    <name type="synonym">Wasp</name>
    <dbReference type="NCBI Taxonomy" id="30214"/>
    <lineage>
        <taxon>Eukaryota</taxon>
        <taxon>Metazoa</taxon>
        <taxon>Ecdysozoa</taxon>
        <taxon>Arthropoda</taxon>
        <taxon>Hexapoda</taxon>
        <taxon>Insecta</taxon>
        <taxon>Pterygota</taxon>
        <taxon>Neoptera</taxon>
        <taxon>Endopterygota</taxon>
        <taxon>Hymenoptera</taxon>
        <taxon>Apocrita</taxon>
        <taxon>Aculeata</taxon>
        <taxon>Vespoidea</taxon>
        <taxon>Vespidae</taxon>
        <taxon>Vespinae</taxon>
        <taxon>Vespula</taxon>
    </lineage>
</organism>
<dbReference type="InterPro" id="IPR049630">
    <property type="entry name" value="DYDC-like_DD"/>
</dbReference>
<accession>A0ABD1ZV76</accession>
<comment type="caution">
    <text evidence="1">The sequence shown here is derived from an EMBL/GenBank/DDBJ whole genome shotgun (WGS) entry which is preliminary data.</text>
</comment>
<name>A0ABD1ZV76_VESSQ</name>
<reference evidence="1 2" key="1">
    <citation type="journal article" date="2024" name="Ann. Entomol. Soc. Am.">
        <title>Genomic analyses of the southern and eastern yellowjacket wasps (Hymenoptera: Vespidae) reveal evolutionary signatures of social life.</title>
        <authorList>
            <person name="Catto M.A."/>
            <person name="Caine P.B."/>
            <person name="Orr S.E."/>
            <person name="Hunt B.G."/>
            <person name="Goodisman M.A.D."/>
        </authorList>
    </citation>
    <scope>NUCLEOTIDE SEQUENCE [LARGE SCALE GENOMIC DNA]</scope>
    <source>
        <strain evidence="1">233</strain>
        <tissue evidence="1">Head and thorax</tissue>
    </source>
</reference>
<sequence length="340" mass="40244">MTMGENKNLQKNIRHEKVLLEKKGDHVEIIGNYTKRELRNLLLSPSVSPLISPDDEDRTKFEKSLETGIKLSQVDVEKIKKDKIQDAIRKRGEHISEDEIRKTSEQILEEDQVIIDRKDHKDIFRDVVKEKRYKDDEMQQKMYEDTMDTLDIKKRKEEEKMSIEKYLREKGLSTSLVKTLANNGLTDEYIRLLKALNITDEEIERMKSIYQRELEDSLMTSNKSDESLTSSFPSSSSSNYYLSPDSLYLKNLLSKALTRALPEIASKKPYDPIEYLGHWLLHLKISEEQRNKQREFEMELMIEREKYKMMMREDQEIVSIESRGEEEVIEDINFINYMNN</sequence>